<feature type="binding site" evidence="10">
    <location>
        <position position="8"/>
    </location>
    <ligand>
        <name>Mn(2+)</name>
        <dbReference type="ChEBI" id="CHEBI:29035"/>
        <label>1</label>
    </ligand>
</feature>
<evidence type="ECO:0000256" key="7">
    <source>
        <dbReference type="ARBA" id="ARBA00023098"/>
    </source>
</evidence>
<evidence type="ECO:0000256" key="2">
    <source>
        <dbReference type="ARBA" id="ARBA00022516"/>
    </source>
</evidence>
<dbReference type="InterPro" id="IPR029052">
    <property type="entry name" value="Metallo-depent_PP-like"/>
</dbReference>
<feature type="binding site" evidence="10">
    <location>
        <position position="41"/>
    </location>
    <ligand>
        <name>Mn(2+)</name>
        <dbReference type="ChEBI" id="CHEBI:29035"/>
        <label>1</label>
    </ligand>
</feature>
<evidence type="ECO:0000313" key="13">
    <source>
        <dbReference type="Proteomes" id="UP000599523"/>
    </source>
</evidence>
<sequence>MKIHFISDLHLCEEEPATLRAFIDYLAGPARTANTLYILGDLFEYWAGDDDDTPLIRQVSDALSALAASGTALRFMAGNRDFLIGQHFASRCAMRLLPDPSRLVVDGRQVLLTHGDALCTDDTDYLQYRSQVRDPEWQRAFLARPLAERKSFIESLRTRSREANARKRPEIMDVNQDAVAQLLRTNDYPVLIHGHTHRPARHEHLVDGRTCERWVLADWRGQAHYLEWASGSGTARTLAPPA</sequence>
<evidence type="ECO:0000259" key="11">
    <source>
        <dbReference type="Pfam" id="PF00149"/>
    </source>
</evidence>
<dbReference type="InterPro" id="IPR004843">
    <property type="entry name" value="Calcineurin-like_PHP"/>
</dbReference>
<feature type="binding site" evidence="10">
    <location>
        <position position="122"/>
    </location>
    <ligand>
        <name>substrate</name>
    </ligand>
</feature>
<dbReference type="EC" id="3.6.1.54" evidence="10"/>
<feature type="binding site" evidence="10">
    <location>
        <position position="195"/>
    </location>
    <ligand>
        <name>Mn(2+)</name>
        <dbReference type="ChEBI" id="CHEBI:29035"/>
        <label>2</label>
    </ligand>
</feature>
<feature type="domain" description="Calcineurin-like phosphoesterase" evidence="11">
    <location>
        <begin position="1"/>
        <end position="199"/>
    </location>
</feature>
<feature type="binding site" evidence="10">
    <location>
        <position position="164"/>
    </location>
    <ligand>
        <name>substrate</name>
    </ligand>
</feature>
<feature type="binding site" evidence="10">
    <location>
        <position position="160"/>
    </location>
    <ligand>
        <name>substrate</name>
    </ligand>
</feature>
<keyword evidence="7 10" id="KW-0443">Lipid metabolism</keyword>
<dbReference type="RefSeq" id="WP_168988879.1">
    <property type="nucleotide sequence ID" value="NZ_CAWPHM010000001.1"/>
</dbReference>
<dbReference type="NCBIfam" id="NF003743">
    <property type="entry name" value="PRK05340.1"/>
    <property type="match status" value="1"/>
</dbReference>
<evidence type="ECO:0000256" key="3">
    <source>
        <dbReference type="ARBA" id="ARBA00022519"/>
    </source>
</evidence>
<dbReference type="CDD" id="cd07398">
    <property type="entry name" value="MPP_YbbF-LpxH"/>
    <property type="match status" value="1"/>
</dbReference>
<dbReference type="InterPro" id="IPR010138">
    <property type="entry name" value="UDP-diacylglucosamine_Hdrlase"/>
</dbReference>
<keyword evidence="5 10" id="KW-0479">Metal-binding</keyword>
<dbReference type="GO" id="GO:0009245">
    <property type="term" value="P:lipid A biosynthetic process"/>
    <property type="evidence" value="ECO:0007669"/>
    <property type="project" value="UniProtKB-UniRule"/>
</dbReference>
<keyword evidence="2 10" id="KW-0444">Lipid biosynthesis</keyword>
<dbReference type="SUPFAM" id="SSF56300">
    <property type="entry name" value="Metallo-dependent phosphatases"/>
    <property type="match status" value="1"/>
</dbReference>
<protein>
    <recommendedName>
        <fullName evidence="10">UDP-2,3-diacylglucosamine hydrolase</fullName>
        <ecNumber evidence="10">3.6.1.54</ecNumber>
    </recommendedName>
    <alternativeName>
        <fullName evidence="10">UDP-2,3-diacylglucosamine diphosphatase</fullName>
    </alternativeName>
</protein>
<proteinExistence type="inferred from homology"/>
<dbReference type="GO" id="GO:0019897">
    <property type="term" value="C:extrinsic component of plasma membrane"/>
    <property type="evidence" value="ECO:0007669"/>
    <property type="project" value="UniProtKB-UniRule"/>
</dbReference>
<comment type="caution">
    <text evidence="12">The sequence shown here is derived from an EMBL/GenBank/DDBJ whole genome shotgun (WGS) entry which is preliminary data.</text>
</comment>
<evidence type="ECO:0000256" key="1">
    <source>
        <dbReference type="ARBA" id="ARBA00022475"/>
    </source>
</evidence>
<evidence type="ECO:0000256" key="9">
    <source>
        <dbReference type="ARBA" id="ARBA00023211"/>
    </source>
</evidence>
<comment type="pathway">
    <text evidence="10">Glycolipid biosynthesis; lipid IV(A) biosynthesis; lipid IV(A) from (3R)-3-hydroxytetradecanoyl-[acyl-carrier-protein] and UDP-N-acetyl-alpha-D-glucosamine: step 4/6.</text>
</comment>
<keyword evidence="6 10" id="KW-0378">Hydrolase</keyword>
<keyword evidence="13" id="KW-1185">Reference proteome</keyword>
<organism evidence="12 13">
    <name type="scientific">Azoarcus taiwanensis</name>
    <dbReference type="NCBI Taxonomy" id="666964"/>
    <lineage>
        <taxon>Bacteria</taxon>
        <taxon>Pseudomonadati</taxon>
        <taxon>Pseudomonadota</taxon>
        <taxon>Betaproteobacteria</taxon>
        <taxon>Rhodocyclales</taxon>
        <taxon>Zoogloeaceae</taxon>
        <taxon>Azoarcus</taxon>
    </lineage>
</organism>
<evidence type="ECO:0000313" key="12">
    <source>
        <dbReference type="EMBL" id="NMG04196.1"/>
    </source>
</evidence>
<evidence type="ECO:0000256" key="5">
    <source>
        <dbReference type="ARBA" id="ARBA00022723"/>
    </source>
</evidence>
<feature type="binding site" evidence="10">
    <location>
        <position position="167"/>
    </location>
    <ligand>
        <name>substrate</name>
    </ligand>
</feature>
<dbReference type="GO" id="GO:0005737">
    <property type="term" value="C:cytoplasm"/>
    <property type="evidence" value="ECO:0007669"/>
    <property type="project" value="InterPro"/>
</dbReference>
<feature type="binding site" evidence="10">
    <location>
        <position position="114"/>
    </location>
    <ligand>
        <name>Mn(2+)</name>
        <dbReference type="ChEBI" id="CHEBI:29035"/>
        <label>2</label>
    </ligand>
</feature>
<evidence type="ECO:0000256" key="8">
    <source>
        <dbReference type="ARBA" id="ARBA00023136"/>
    </source>
</evidence>
<keyword evidence="3 10" id="KW-0997">Cell inner membrane</keyword>
<keyword evidence="4 10" id="KW-0441">Lipid A biosynthesis</keyword>
<dbReference type="PANTHER" id="PTHR34990:SF1">
    <property type="entry name" value="UDP-2,3-DIACYLGLUCOSAMINE HYDROLASE"/>
    <property type="match status" value="1"/>
</dbReference>
<dbReference type="HAMAP" id="MF_00575">
    <property type="entry name" value="LpxH"/>
    <property type="match status" value="1"/>
</dbReference>
<feature type="binding site" evidence="10">
    <location>
        <position position="195"/>
    </location>
    <ligand>
        <name>substrate</name>
    </ligand>
</feature>
<accession>A0A972F8N2</accession>
<comment type="similarity">
    <text evidence="10">Belongs to the LpxH family.</text>
</comment>
<dbReference type="Proteomes" id="UP000599523">
    <property type="component" value="Unassembled WGS sequence"/>
</dbReference>
<reference evidence="12" key="1">
    <citation type="submission" date="2019-12" db="EMBL/GenBank/DDBJ databases">
        <title>Comparative genomics gives insights into the taxonomy of the Azoarcus-Aromatoleum group and reveals separate origins of nif in the plant-associated Azoarcus and non-plant-associated Aromatoleum sub-groups.</title>
        <authorList>
            <person name="Lafos M."/>
            <person name="Maluk M."/>
            <person name="Batista M."/>
            <person name="Junghare M."/>
            <person name="Carmona M."/>
            <person name="Faoro H."/>
            <person name="Cruz L.M."/>
            <person name="Battistoni F."/>
            <person name="De Souza E."/>
            <person name="Pedrosa F."/>
            <person name="Chen W.-M."/>
            <person name="Poole P.S."/>
            <person name="Dixon R.A."/>
            <person name="James E.K."/>
        </authorList>
    </citation>
    <scope>NUCLEOTIDE SEQUENCE</scope>
    <source>
        <strain evidence="12">NSC3</strain>
    </source>
</reference>
<evidence type="ECO:0000256" key="4">
    <source>
        <dbReference type="ARBA" id="ARBA00022556"/>
    </source>
</evidence>
<evidence type="ECO:0000256" key="6">
    <source>
        <dbReference type="ARBA" id="ARBA00022801"/>
    </source>
</evidence>
<feature type="binding site" evidence="10">
    <location>
        <position position="197"/>
    </location>
    <ligand>
        <name>Mn(2+)</name>
        <dbReference type="ChEBI" id="CHEBI:29035"/>
        <label>1</label>
    </ligand>
</feature>
<feature type="binding site" evidence="10">
    <location>
        <position position="79"/>
    </location>
    <ligand>
        <name>Mn(2+)</name>
        <dbReference type="ChEBI" id="CHEBI:29035"/>
        <label>2</label>
    </ligand>
</feature>
<dbReference type="Pfam" id="PF00149">
    <property type="entry name" value="Metallophos"/>
    <property type="match status" value="1"/>
</dbReference>
<feature type="binding site" evidence="10">
    <location>
        <begin position="79"/>
        <end position="80"/>
    </location>
    <ligand>
        <name>substrate</name>
    </ligand>
</feature>
<dbReference type="EMBL" id="WTVM01000100">
    <property type="protein sequence ID" value="NMG04196.1"/>
    <property type="molecule type" value="Genomic_DNA"/>
</dbReference>
<feature type="binding site" evidence="10">
    <location>
        <position position="41"/>
    </location>
    <ligand>
        <name>Mn(2+)</name>
        <dbReference type="ChEBI" id="CHEBI:29035"/>
        <label>2</label>
    </ligand>
</feature>
<comment type="cofactor">
    <cofactor evidence="10">
        <name>Mn(2+)</name>
        <dbReference type="ChEBI" id="CHEBI:29035"/>
    </cofactor>
    <text evidence="10">Binds 2 Mn(2+) ions per subunit in a binuclear metal center.</text>
</comment>
<dbReference type="GO" id="GO:0030145">
    <property type="term" value="F:manganese ion binding"/>
    <property type="evidence" value="ECO:0007669"/>
    <property type="project" value="UniProtKB-UniRule"/>
</dbReference>
<keyword evidence="8 10" id="KW-0472">Membrane</keyword>
<gene>
    <name evidence="10" type="primary">lpxH</name>
    <name evidence="12" type="ORF">GPA21_14650</name>
</gene>
<comment type="catalytic activity">
    <reaction evidence="10">
        <text>UDP-2-N,3-O-bis[(3R)-3-hydroxytetradecanoyl]-alpha-D-glucosamine + H2O = 2-N,3-O-bis[(3R)-3-hydroxytetradecanoyl]-alpha-D-glucosaminyl 1-phosphate + UMP + 2 H(+)</text>
        <dbReference type="Rhea" id="RHEA:25213"/>
        <dbReference type="ChEBI" id="CHEBI:15377"/>
        <dbReference type="ChEBI" id="CHEBI:15378"/>
        <dbReference type="ChEBI" id="CHEBI:57865"/>
        <dbReference type="ChEBI" id="CHEBI:57957"/>
        <dbReference type="ChEBI" id="CHEBI:78847"/>
        <dbReference type="EC" id="3.6.1.54"/>
    </reaction>
</comment>
<dbReference type="AlphaFoldDB" id="A0A972F8N2"/>
<keyword evidence="9 10" id="KW-0464">Manganese</keyword>
<feature type="binding site" evidence="10">
    <location>
        <position position="10"/>
    </location>
    <ligand>
        <name>Mn(2+)</name>
        <dbReference type="ChEBI" id="CHEBI:29035"/>
        <label>1</label>
    </ligand>
</feature>
<dbReference type="NCBIfam" id="TIGR01854">
    <property type="entry name" value="lipid_A_lpxH"/>
    <property type="match status" value="1"/>
</dbReference>
<evidence type="ECO:0000256" key="10">
    <source>
        <dbReference type="HAMAP-Rule" id="MF_00575"/>
    </source>
</evidence>
<dbReference type="InterPro" id="IPR043461">
    <property type="entry name" value="LpxH-like"/>
</dbReference>
<dbReference type="GO" id="GO:0008758">
    <property type="term" value="F:UDP-2,3-diacylglucosamine hydrolase activity"/>
    <property type="evidence" value="ECO:0007669"/>
    <property type="project" value="UniProtKB-UniRule"/>
</dbReference>
<dbReference type="PANTHER" id="PTHR34990">
    <property type="entry name" value="UDP-2,3-DIACYLGLUCOSAMINE HYDROLASE-RELATED"/>
    <property type="match status" value="1"/>
</dbReference>
<keyword evidence="1 10" id="KW-1003">Cell membrane</keyword>
<comment type="function">
    <text evidence="10">Hydrolyzes the pyrophosphate bond of UDP-2,3-diacylglucosamine to yield 2,3-diacylglucosamine 1-phosphate (lipid X) and UMP by catalyzing the attack of water at the alpha-P atom. Involved in the biosynthesis of lipid A, a phosphorylated glycolipid that anchors the lipopolysaccharide to the outer membrane of the cell.</text>
</comment>
<name>A0A972F8N2_9RHOO</name>
<dbReference type="Gene3D" id="3.60.21.10">
    <property type="match status" value="1"/>
</dbReference>
<comment type="subcellular location">
    <subcellularLocation>
        <location evidence="10">Cell inner membrane</location>
        <topology evidence="10">Peripheral membrane protein</topology>
        <orientation evidence="10">Cytoplasmic side</orientation>
    </subcellularLocation>
</comment>